<dbReference type="SFLD" id="SFLDG01082">
    <property type="entry name" value="B12-binding_domain_containing"/>
    <property type="match status" value="1"/>
</dbReference>
<reference evidence="8" key="1">
    <citation type="journal article" date="2019" name="Int. J. Syst. Evol. Microbiol.">
        <title>The Global Catalogue of Microorganisms (GCM) 10K type strain sequencing project: providing services to taxonomists for standard genome sequencing and annotation.</title>
        <authorList>
            <consortium name="The Broad Institute Genomics Platform"/>
            <consortium name="The Broad Institute Genome Sequencing Center for Infectious Disease"/>
            <person name="Wu L."/>
            <person name="Ma J."/>
        </authorList>
    </citation>
    <scope>NUCLEOTIDE SEQUENCE [LARGE SCALE GENOMIC DNA]</scope>
    <source>
        <strain evidence="8">JCM 4733</strain>
    </source>
</reference>
<comment type="caution">
    <text evidence="7">The sequence shown here is derived from an EMBL/GenBank/DDBJ whole genome shotgun (WGS) entry which is preliminary data.</text>
</comment>
<evidence type="ECO:0000313" key="7">
    <source>
        <dbReference type="EMBL" id="GHA01792.1"/>
    </source>
</evidence>
<comment type="cofactor">
    <cofactor evidence="1">
        <name>[4Fe-4S] cluster</name>
        <dbReference type="ChEBI" id="CHEBI:49883"/>
    </cofactor>
</comment>
<keyword evidence="3" id="KW-0479">Metal-binding</keyword>
<sequence>MRVHLVTMPWHPLDLPSLQLGLLQEIVRRARPGDEVSEFHGSLRWAEFLLERSGGRLRPGDYVAVGSDAIFHGLGDWVFSGVLYDDPGWGEARLKEYAAERDVPLDTALAMRPYAAGFVDACATEILAAGPDVVGFTTTFMQNVPSLALARELKRRRPEVTVVLGGSNCDGPMGHALHRNHPFVDHVVRGEAEYALPALLRHLDARTAPADVPGLCWWDGTVSRANTETRRTVAPADIPSPDYDQWQAALDASPVQEHIHPKLVVEGARGCWWGEKHHCTFCGLNGTAMAFRAKPGKRLWTEVDRLVRRHRLLDVVTVDNIIDMAYFRDFLPRVSESGWDLRLHYEVKSNLTPDQLALLGASGTVHIQPGIESLGSRVLDLMDKGVTGARNVRTLRECENHALTCSWNLLYGFPGETADDYAPVIDQLPALVHLQPPSGAHRIQLERFSPHFTDPGLGFGERRPAAMYQHVYDLPEDELTDLVYLFDTEPAGIGGPVERRLTEAVAAWRSGHADSRLLFEEDGAGLLVHDRRYGRPPATHRFTGWRAATLRRLEDGRTVPALHRLLTTDGHAVPARALEAWVDHAFSLGLLFRDGATYVSLPTWGEPVRLPEGAG</sequence>
<dbReference type="SMART" id="SM00729">
    <property type="entry name" value="Elp3"/>
    <property type="match status" value="1"/>
</dbReference>
<feature type="domain" description="B12-binding" evidence="6">
    <location>
        <begin position="74"/>
        <end position="210"/>
    </location>
</feature>
<protein>
    <submittedName>
        <fullName evidence="7">RiPP maturation radical SAM protein 1</fullName>
    </submittedName>
</protein>
<dbReference type="InterPro" id="IPR051198">
    <property type="entry name" value="BchE-like"/>
</dbReference>
<evidence type="ECO:0000256" key="1">
    <source>
        <dbReference type="ARBA" id="ARBA00001966"/>
    </source>
</evidence>
<dbReference type="NCBIfam" id="TIGR03975">
    <property type="entry name" value="rSAM_ocin_1"/>
    <property type="match status" value="1"/>
</dbReference>
<evidence type="ECO:0000256" key="5">
    <source>
        <dbReference type="ARBA" id="ARBA00023014"/>
    </source>
</evidence>
<dbReference type="Pfam" id="PF02310">
    <property type="entry name" value="B12-binding"/>
    <property type="match status" value="1"/>
</dbReference>
<keyword evidence="4" id="KW-0408">Iron</keyword>
<evidence type="ECO:0000256" key="4">
    <source>
        <dbReference type="ARBA" id="ARBA00023004"/>
    </source>
</evidence>
<accession>A0ABQ3CDD4</accession>
<evidence type="ECO:0000313" key="8">
    <source>
        <dbReference type="Proteomes" id="UP000653644"/>
    </source>
</evidence>
<dbReference type="Gene3D" id="3.80.30.20">
    <property type="entry name" value="tm_1862 like domain"/>
    <property type="match status" value="1"/>
</dbReference>
<name>A0ABQ3CDD4_9ACTN</name>
<dbReference type="Proteomes" id="UP000653644">
    <property type="component" value="Unassembled WGS sequence"/>
</dbReference>
<dbReference type="SUPFAM" id="SSF102114">
    <property type="entry name" value="Radical SAM enzymes"/>
    <property type="match status" value="1"/>
</dbReference>
<dbReference type="InterPro" id="IPR058240">
    <property type="entry name" value="rSAM_sf"/>
</dbReference>
<dbReference type="InterPro" id="IPR007197">
    <property type="entry name" value="rSAM"/>
</dbReference>
<dbReference type="Gene3D" id="3.40.50.280">
    <property type="entry name" value="Cobalamin-binding domain"/>
    <property type="match status" value="1"/>
</dbReference>
<dbReference type="SFLD" id="SFLDF00324">
    <property type="entry name" value="bacteriocin_maturation"/>
    <property type="match status" value="1"/>
</dbReference>
<dbReference type="Pfam" id="PF04055">
    <property type="entry name" value="Radical_SAM"/>
    <property type="match status" value="1"/>
</dbReference>
<keyword evidence="2" id="KW-0949">S-adenosyl-L-methionine</keyword>
<evidence type="ECO:0000256" key="2">
    <source>
        <dbReference type="ARBA" id="ARBA00022691"/>
    </source>
</evidence>
<dbReference type="SFLD" id="SFLDS00029">
    <property type="entry name" value="Radical_SAM"/>
    <property type="match status" value="1"/>
</dbReference>
<evidence type="ECO:0000259" key="6">
    <source>
        <dbReference type="PROSITE" id="PS51332"/>
    </source>
</evidence>
<dbReference type="PANTHER" id="PTHR43409">
    <property type="entry name" value="ANAEROBIC MAGNESIUM-PROTOPORPHYRIN IX MONOMETHYL ESTER CYCLASE-RELATED"/>
    <property type="match status" value="1"/>
</dbReference>
<dbReference type="PROSITE" id="PS51332">
    <property type="entry name" value="B12_BINDING"/>
    <property type="match status" value="1"/>
</dbReference>
<keyword evidence="5" id="KW-0411">Iron-sulfur</keyword>
<proteinExistence type="predicted"/>
<keyword evidence="8" id="KW-1185">Reference proteome</keyword>
<dbReference type="InterPro" id="IPR023984">
    <property type="entry name" value="rSAM_ocin_1"/>
</dbReference>
<dbReference type="InterPro" id="IPR006158">
    <property type="entry name" value="Cobalamin-bd"/>
</dbReference>
<organism evidence="7 8">
    <name type="scientific">Streptomyces canarius</name>
    <dbReference type="NCBI Taxonomy" id="285453"/>
    <lineage>
        <taxon>Bacteria</taxon>
        <taxon>Bacillati</taxon>
        <taxon>Actinomycetota</taxon>
        <taxon>Actinomycetes</taxon>
        <taxon>Kitasatosporales</taxon>
        <taxon>Streptomycetaceae</taxon>
        <taxon>Streptomyces</taxon>
    </lineage>
</organism>
<dbReference type="CDD" id="cd02068">
    <property type="entry name" value="radical_SAM_B12_BD"/>
    <property type="match status" value="1"/>
</dbReference>
<dbReference type="InterPro" id="IPR006638">
    <property type="entry name" value="Elp3/MiaA/NifB-like_rSAM"/>
</dbReference>
<dbReference type="PANTHER" id="PTHR43409:SF7">
    <property type="entry name" value="BLL1977 PROTEIN"/>
    <property type="match status" value="1"/>
</dbReference>
<dbReference type="RefSeq" id="WP_189881281.1">
    <property type="nucleotide sequence ID" value="NZ_BMVN01000001.1"/>
</dbReference>
<dbReference type="EMBL" id="BMVN01000001">
    <property type="protein sequence ID" value="GHA01792.1"/>
    <property type="molecule type" value="Genomic_DNA"/>
</dbReference>
<dbReference type="InterPro" id="IPR023404">
    <property type="entry name" value="rSAM_horseshoe"/>
</dbReference>
<evidence type="ECO:0000256" key="3">
    <source>
        <dbReference type="ARBA" id="ARBA00022723"/>
    </source>
</evidence>
<gene>
    <name evidence="7" type="ORF">GCM10010345_01920</name>
</gene>